<keyword evidence="6 7" id="KW-0472">Membrane</keyword>
<sequence>MDSLDEGVDAAVVRAEIRRYERRARLRNVVRRVVVFAAFVIALSLLYSGYKAVGQSIDDAQRDWPVIGSVMPATNDLIMPPISAILSEFDDPPQRRNAKTLGQFIFEASLFTAREAFFGFAAGIVLGLSLAILMLRSQTIERGLMPYVVVSQTVPLVAIAPIIVIWGQTNFGWLPFTWNAWMSVSIIATYLTFFPVAVNGLKGLQSPSAESIELMDSYAASRTQTLLKLRFPASVPYLFAALKLAASASIVGAIVGEISSGVGGGIGRLILDFASRYTTGPERLYASVAGAAVLGIVVFGLISIAERYALRGRAQENPVV</sequence>
<proteinExistence type="predicted"/>
<feature type="transmembrane region" description="Helical" evidence="7">
    <location>
        <begin position="116"/>
        <end position="135"/>
    </location>
</feature>
<feature type="transmembrane region" description="Helical" evidence="7">
    <location>
        <begin position="235"/>
        <end position="255"/>
    </location>
</feature>
<evidence type="ECO:0000256" key="2">
    <source>
        <dbReference type="ARBA" id="ARBA00022448"/>
    </source>
</evidence>
<gene>
    <name evidence="9" type="ORF">MNBD_ACTINO02-857</name>
</gene>
<dbReference type="PROSITE" id="PS50928">
    <property type="entry name" value="ABC_TM1"/>
    <property type="match status" value="1"/>
</dbReference>
<evidence type="ECO:0000256" key="3">
    <source>
        <dbReference type="ARBA" id="ARBA00022475"/>
    </source>
</evidence>
<keyword evidence="5 7" id="KW-1133">Transmembrane helix</keyword>
<feature type="transmembrane region" description="Helical" evidence="7">
    <location>
        <begin position="29"/>
        <end position="50"/>
    </location>
</feature>
<evidence type="ECO:0000256" key="5">
    <source>
        <dbReference type="ARBA" id="ARBA00022989"/>
    </source>
</evidence>
<feature type="transmembrane region" description="Helical" evidence="7">
    <location>
        <begin position="178"/>
        <end position="198"/>
    </location>
</feature>
<dbReference type="Gene3D" id="1.10.3720.10">
    <property type="entry name" value="MetI-like"/>
    <property type="match status" value="1"/>
</dbReference>
<protein>
    <recommendedName>
        <fullName evidence="8">ABC transmembrane type-1 domain-containing protein</fullName>
    </recommendedName>
</protein>
<dbReference type="EMBL" id="UOEK01000255">
    <property type="protein sequence ID" value="VAW03281.1"/>
    <property type="molecule type" value="Genomic_DNA"/>
</dbReference>
<evidence type="ECO:0000256" key="1">
    <source>
        <dbReference type="ARBA" id="ARBA00004651"/>
    </source>
</evidence>
<keyword evidence="4 7" id="KW-0812">Transmembrane</keyword>
<comment type="subcellular location">
    <subcellularLocation>
        <location evidence="1">Cell membrane</location>
        <topology evidence="1">Multi-pass membrane protein</topology>
    </subcellularLocation>
</comment>
<name>A0A3B0SAM7_9ZZZZ</name>
<dbReference type="PANTHER" id="PTHR30151">
    <property type="entry name" value="ALKANE SULFONATE ABC TRANSPORTER-RELATED, MEMBRANE SUBUNIT"/>
    <property type="match status" value="1"/>
</dbReference>
<feature type="domain" description="ABC transmembrane type-1" evidence="8">
    <location>
        <begin position="109"/>
        <end position="306"/>
    </location>
</feature>
<dbReference type="SUPFAM" id="SSF161098">
    <property type="entry name" value="MetI-like"/>
    <property type="match status" value="1"/>
</dbReference>
<dbReference type="Pfam" id="PF00528">
    <property type="entry name" value="BPD_transp_1"/>
    <property type="match status" value="1"/>
</dbReference>
<evidence type="ECO:0000256" key="6">
    <source>
        <dbReference type="ARBA" id="ARBA00023136"/>
    </source>
</evidence>
<dbReference type="InterPro" id="IPR000515">
    <property type="entry name" value="MetI-like"/>
</dbReference>
<feature type="transmembrane region" description="Helical" evidence="7">
    <location>
        <begin position="284"/>
        <end position="305"/>
    </location>
</feature>
<keyword evidence="3" id="KW-1003">Cell membrane</keyword>
<evidence type="ECO:0000256" key="4">
    <source>
        <dbReference type="ARBA" id="ARBA00022692"/>
    </source>
</evidence>
<keyword evidence="2" id="KW-0813">Transport</keyword>
<dbReference type="CDD" id="cd06261">
    <property type="entry name" value="TM_PBP2"/>
    <property type="match status" value="1"/>
</dbReference>
<dbReference type="GO" id="GO:0005886">
    <property type="term" value="C:plasma membrane"/>
    <property type="evidence" value="ECO:0007669"/>
    <property type="project" value="UniProtKB-SubCell"/>
</dbReference>
<dbReference type="PANTHER" id="PTHR30151:SF41">
    <property type="entry name" value="ABC TRANSPORTER PERMEASE PROTEIN"/>
    <property type="match status" value="1"/>
</dbReference>
<feature type="transmembrane region" description="Helical" evidence="7">
    <location>
        <begin position="147"/>
        <end position="166"/>
    </location>
</feature>
<reference evidence="9" key="1">
    <citation type="submission" date="2018-06" db="EMBL/GenBank/DDBJ databases">
        <authorList>
            <person name="Zhirakovskaya E."/>
        </authorList>
    </citation>
    <scope>NUCLEOTIDE SEQUENCE</scope>
</reference>
<accession>A0A3B0SAM7</accession>
<organism evidence="9">
    <name type="scientific">hydrothermal vent metagenome</name>
    <dbReference type="NCBI Taxonomy" id="652676"/>
    <lineage>
        <taxon>unclassified sequences</taxon>
        <taxon>metagenomes</taxon>
        <taxon>ecological metagenomes</taxon>
    </lineage>
</organism>
<evidence type="ECO:0000313" key="9">
    <source>
        <dbReference type="EMBL" id="VAW03281.1"/>
    </source>
</evidence>
<dbReference type="AlphaFoldDB" id="A0A3B0SAM7"/>
<evidence type="ECO:0000256" key="7">
    <source>
        <dbReference type="SAM" id="Phobius"/>
    </source>
</evidence>
<evidence type="ECO:0000259" key="8">
    <source>
        <dbReference type="PROSITE" id="PS50928"/>
    </source>
</evidence>
<dbReference type="InterPro" id="IPR035906">
    <property type="entry name" value="MetI-like_sf"/>
</dbReference>
<dbReference type="GO" id="GO:0055085">
    <property type="term" value="P:transmembrane transport"/>
    <property type="evidence" value="ECO:0007669"/>
    <property type="project" value="InterPro"/>
</dbReference>